<protein>
    <submittedName>
        <fullName evidence="1">Uncharacterized protein</fullName>
    </submittedName>
</protein>
<dbReference type="RefSeq" id="WP_014778037.1">
    <property type="nucleotide sequence ID" value="NC_018012.1"/>
</dbReference>
<gene>
    <name evidence="1" type="ordered locus">Thivi_1583</name>
</gene>
<dbReference type="Proteomes" id="UP000006062">
    <property type="component" value="Chromosome"/>
</dbReference>
<reference evidence="1 2" key="1">
    <citation type="submission" date="2012-06" db="EMBL/GenBank/DDBJ databases">
        <title>Complete sequence of Thiocystis violascens DSM 198.</title>
        <authorList>
            <consortium name="US DOE Joint Genome Institute"/>
            <person name="Lucas S."/>
            <person name="Han J."/>
            <person name="Lapidus A."/>
            <person name="Cheng J.-F."/>
            <person name="Goodwin L."/>
            <person name="Pitluck S."/>
            <person name="Peters L."/>
            <person name="Ovchinnikova G."/>
            <person name="Teshima H."/>
            <person name="Detter J.C."/>
            <person name="Han C."/>
            <person name="Tapia R."/>
            <person name="Land M."/>
            <person name="Hauser L."/>
            <person name="Kyrpides N."/>
            <person name="Ivanova N."/>
            <person name="Pagani I."/>
            <person name="Vogl K."/>
            <person name="Liu Z."/>
            <person name="Frigaard N.-U."/>
            <person name="Bryant D."/>
            <person name="Woyke T."/>
        </authorList>
    </citation>
    <scope>NUCLEOTIDE SEQUENCE [LARGE SCALE GENOMIC DNA]</scope>
    <source>
        <strain evidence="2">ATCC 17096 / DSM 198 / 6111</strain>
    </source>
</reference>
<dbReference type="KEGG" id="tvi:Thivi_1583"/>
<keyword evidence="2" id="KW-1185">Reference proteome</keyword>
<dbReference type="eggNOG" id="ENOG5033FI7">
    <property type="taxonomic scope" value="Bacteria"/>
</dbReference>
<proteinExistence type="predicted"/>
<sequence length="115" mass="12324">MNDLVQIDQSALVALRRKAALNACVTVWKPEPGEILEGVITGSRKVQGPFGDQDQMLVQTPGGSVVAVWLTAWLLGQLRAQAADVGDLLSLIFIGKDQGSRGQAFNRLSVTILKP</sequence>
<name>I3Y9A3_THIV6</name>
<organism evidence="1 2">
    <name type="scientific">Thiocystis violascens (strain ATCC 17096 / DSM 198 / 6111)</name>
    <name type="common">Chromatium violascens</name>
    <dbReference type="NCBI Taxonomy" id="765911"/>
    <lineage>
        <taxon>Bacteria</taxon>
        <taxon>Pseudomonadati</taxon>
        <taxon>Pseudomonadota</taxon>
        <taxon>Gammaproteobacteria</taxon>
        <taxon>Chromatiales</taxon>
        <taxon>Chromatiaceae</taxon>
        <taxon>Thiocystis</taxon>
    </lineage>
</organism>
<evidence type="ECO:0000313" key="1">
    <source>
        <dbReference type="EMBL" id="AFL73571.1"/>
    </source>
</evidence>
<dbReference type="OrthoDB" id="5775283at2"/>
<dbReference type="STRING" id="765911.Thivi_1583"/>
<accession>I3Y9A3</accession>
<dbReference type="EMBL" id="CP003154">
    <property type="protein sequence ID" value="AFL73571.1"/>
    <property type="molecule type" value="Genomic_DNA"/>
</dbReference>
<dbReference type="HOGENOM" id="CLU_2107902_0_0_6"/>
<evidence type="ECO:0000313" key="2">
    <source>
        <dbReference type="Proteomes" id="UP000006062"/>
    </source>
</evidence>
<dbReference type="AlphaFoldDB" id="I3Y9A3"/>